<keyword evidence="2" id="KW-0813">Transport</keyword>
<name>A0ABW4KTY2_9BURK</name>
<dbReference type="PRINTS" id="PR00337">
    <property type="entry name" value="LEUILEVALBP"/>
</dbReference>
<feature type="chain" id="PRO_5046243805" evidence="5">
    <location>
        <begin position="27"/>
        <end position="385"/>
    </location>
</feature>
<evidence type="ECO:0000313" key="8">
    <source>
        <dbReference type="Proteomes" id="UP001597304"/>
    </source>
</evidence>
<dbReference type="EMBL" id="JBHUEJ010000027">
    <property type="protein sequence ID" value="MFD1711480.1"/>
    <property type="molecule type" value="Genomic_DNA"/>
</dbReference>
<keyword evidence="4" id="KW-0029">Amino-acid transport</keyword>
<evidence type="ECO:0000313" key="7">
    <source>
        <dbReference type="EMBL" id="MFD1711480.1"/>
    </source>
</evidence>
<dbReference type="Pfam" id="PF13458">
    <property type="entry name" value="Peripla_BP_6"/>
    <property type="match status" value="1"/>
</dbReference>
<proteinExistence type="inferred from homology"/>
<dbReference type="Proteomes" id="UP001597304">
    <property type="component" value="Unassembled WGS sequence"/>
</dbReference>
<accession>A0ABW4KTY2</accession>
<organism evidence="7 8">
    <name type="scientific">Ottowia flava</name>
    <dbReference type="NCBI Taxonomy" id="2675430"/>
    <lineage>
        <taxon>Bacteria</taxon>
        <taxon>Pseudomonadati</taxon>
        <taxon>Pseudomonadota</taxon>
        <taxon>Betaproteobacteria</taxon>
        <taxon>Burkholderiales</taxon>
        <taxon>Comamonadaceae</taxon>
        <taxon>Ottowia</taxon>
    </lineage>
</organism>
<evidence type="ECO:0000256" key="4">
    <source>
        <dbReference type="ARBA" id="ARBA00022970"/>
    </source>
</evidence>
<dbReference type="Gene3D" id="3.40.50.2300">
    <property type="match status" value="2"/>
</dbReference>
<dbReference type="RefSeq" id="WP_147913728.1">
    <property type="nucleotide sequence ID" value="NZ_JBHUEJ010000027.1"/>
</dbReference>
<comment type="similarity">
    <text evidence="1">Belongs to the leucine-binding protein family.</text>
</comment>
<evidence type="ECO:0000256" key="3">
    <source>
        <dbReference type="ARBA" id="ARBA00022729"/>
    </source>
</evidence>
<gene>
    <name evidence="7" type="ORF">ACFSF0_12735</name>
</gene>
<evidence type="ECO:0000256" key="2">
    <source>
        <dbReference type="ARBA" id="ARBA00022448"/>
    </source>
</evidence>
<evidence type="ECO:0000259" key="6">
    <source>
        <dbReference type="Pfam" id="PF13458"/>
    </source>
</evidence>
<protein>
    <submittedName>
        <fullName evidence="7">ABC transporter substrate-binding protein</fullName>
    </submittedName>
</protein>
<dbReference type="InterPro" id="IPR000709">
    <property type="entry name" value="Leu_Ile_Val-bd"/>
</dbReference>
<reference evidence="8" key="1">
    <citation type="journal article" date="2019" name="Int. J. Syst. Evol. Microbiol.">
        <title>The Global Catalogue of Microorganisms (GCM) 10K type strain sequencing project: providing services to taxonomists for standard genome sequencing and annotation.</title>
        <authorList>
            <consortium name="The Broad Institute Genomics Platform"/>
            <consortium name="The Broad Institute Genome Sequencing Center for Infectious Disease"/>
            <person name="Wu L."/>
            <person name="Ma J."/>
        </authorList>
    </citation>
    <scope>NUCLEOTIDE SEQUENCE [LARGE SCALE GENOMIC DNA]</scope>
    <source>
        <strain evidence="8">LMG 29247</strain>
    </source>
</reference>
<evidence type="ECO:0000256" key="5">
    <source>
        <dbReference type="SAM" id="SignalP"/>
    </source>
</evidence>
<dbReference type="PANTHER" id="PTHR47151:SF2">
    <property type="entry name" value="AMINO ACID BINDING PROTEIN"/>
    <property type="match status" value="1"/>
</dbReference>
<keyword evidence="8" id="KW-1185">Reference proteome</keyword>
<dbReference type="PANTHER" id="PTHR47151">
    <property type="entry name" value="LEU/ILE/VAL-BINDING ABC TRANSPORTER SUBUNIT"/>
    <property type="match status" value="1"/>
</dbReference>
<feature type="signal peptide" evidence="5">
    <location>
        <begin position="1"/>
        <end position="26"/>
    </location>
</feature>
<evidence type="ECO:0000256" key="1">
    <source>
        <dbReference type="ARBA" id="ARBA00010062"/>
    </source>
</evidence>
<sequence length="385" mass="40434">MPRFTRPVLSAAAALLLTATAPSAFADIKIGLMVPLTGFAAADGKSAHEGAKLAVAQANAKGGINGEKVELVVYDDQASPKEAVPAATKLIQRDKVVGGVSGSYSASTRASAGVFQNAKVPYVTAYAIHPDITRVGDYMFRVSAMGEVQGRAGAKLVNELGKKKVALITVKNDFGQSLAAGFKEGAPKFNLDIVGEHEYSLQDRQFGPLVAKVKSQTPEVIYASGYYYTAGPLVAQLRAAGITAPIIGQEGYDSEKFMEIAGAASEGVLVTTSLDRDSERPATKAFLSAYRDATKEGADMVAASTYTAVTVLLDGLRKTGGKGGAALRDAMAAGKFDTPIGDLNFNDLHEVKKDVQVQVVKNKAFHRHSVISDPVLLAPPSKESK</sequence>
<keyword evidence="3 5" id="KW-0732">Signal</keyword>
<dbReference type="SUPFAM" id="SSF53822">
    <property type="entry name" value="Periplasmic binding protein-like I"/>
    <property type="match status" value="1"/>
</dbReference>
<dbReference type="CDD" id="cd19981">
    <property type="entry name" value="PBP1_ABC_HAAT-like"/>
    <property type="match status" value="1"/>
</dbReference>
<feature type="domain" description="Leucine-binding protein" evidence="6">
    <location>
        <begin position="28"/>
        <end position="361"/>
    </location>
</feature>
<dbReference type="InterPro" id="IPR028082">
    <property type="entry name" value="Peripla_BP_I"/>
</dbReference>
<comment type="caution">
    <text evidence="7">The sequence shown here is derived from an EMBL/GenBank/DDBJ whole genome shotgun (WGS) entry which is preliminary data.</text>
</comment>
<dbReference type="InterPro" id="IPR028081">
    <property type="entry name" value="Leu-bd"/>
</dbReference>